<dbReference type="GO" id="GO:0016491">
    <property type="term" value="F:oxidoreductase activity"/>
    <property type="evidence" value="ECO:0007669"/>
    <property type="project" value="UniProtKB-KW"/>
</dbReference>
<proteinExistence type="inferred from homology"/>
<dbReference type="Gene3D" id="3.50.50.60">
    <property type="entry name" value="FAD/NAD(P)-binding domain"/>
    <property type="match status" value="1"/>
</dbReference>
<organism evidence="6 7">
    <name type="scientific">Murinocardiopsis flavida</name>
    <dbReference type="NCBI Taxonomy" id="645275"/>
    <lineage>
        <taxon>Bacteria</taxon>
        <taxon>Bacillati</taxon>
        <taxon>Actinomycetota</taxon>
        <taxon>Actinomycetes</taxon>
        <taxon>Streptosporangiales</taxon>
        <taxon>Nocardiopsidaceae</taxon>
        <taxon>Murinocardiopsis</taxon>
    </lineage>
</organism>
<dbReference type="PANTHER" id="PTHR43563">
    <property type="entry name" value="AMINE OXIDASE"/>
    <property type="match status" value="1"/>
</dbReference>
<evidence type="ECO:0000256" key="3">
    <source>
        <dbReference type="ARBA" id="ARBA00023002"/>
    </source>
</evidence>
<comment type="similarity">
    <text evidence="2">Belongs to the flavin monoamine oxidase family.</text>
</comment>
<feature type="domain" description="Rhodanese" evidence="5">
    <location>
        <begin position="13"/>
        <end position="50"/>
    </location>
</feature>
<comment type="caution">
    <text evidence="6">The sequence shown here is derived from an EMBL/GenBank/DDBJ whole genome shotgun (WGS) entry which is preliminary data.</text>
</comment>
<evidence type="ECO:0000313" key="6">
    <source>
        <dbReference type="EMBL" id="PSK87497.1"/>
    </source>
</evidence>
<evidence type="ECO:0000256" key="2">
    <source>
        <dbReference type="ARBA" id="ARBA00005995"/>
    </source>
</evidence>
<feature type="binding site" evidence="4">
    <location>
        <position position="192"/>
    </location>
    <ligand>
        <name>substrate</name>
    </ligand>
</feature>
<evidence type="ECO:0000259" key="5">
    <source>
        <dbReference type="PROSITE" id="PS50206"/>
    </source>
</evidence>
<dbReference type="InterPro" id="IPR001613">
    <property type="entry name" value="Flavin_amine_oxidase"/>
</dbReference>
<dbReference type="Gene3D" id="1.10.405.10">
    <property type="entry name" value="Guanine Nucleotide Dissociation Inhibitor, domain 1"/>
    <property type="match status" value="1"/>
</dbReference>
<dbReference type="EMBL" id="PYGA01000031">
    <property type="protein sequence ID" value="PSK87497.1"/>
    <property type="molecule type" value="Genomic_DNA"/>
</dbReference>
<sequence length="456" mass="48940">MMEHVEVAIVGAGLSGLAAARCLRSRGVESVLVLEGSPAAGGRAALPRMPGANGASPGRMFVRRTDRAVLDLAAELDVPAEAVEADRALDALRVDTDGEIALSEVNVPLGASWWTRMRNEWVLGRLVRLACGLDPVEPWRSANAEEFDAQTVRTWLRAHSADDDVLDLVEEQLTFDAGLPADRISMLWLLAHIGPEPDDYRTPFHLDPAALVGRLVAGGAAVRTGHDVARIEQEAGGARLSGPWGSLTADRVVVALTPADVQRIAFAPDLPPSRKRMQQQWPQAEVVRSDIVYWRPFWRNFGLSGEAVFDDGIPAWTFDDSPADASFGRLVAHTHTFGDADPMGADQSVIDDPARHRGHLLDNLRQTFGPLAAEPVAFLQAPVGPDPYSRAYQSPTPPGFLTEYGPLLRRPVGRIHWAATETASFPANGTLGGAVASGSRAAAEVLEARGARTGKP</sequence>
<dbReference type="Gene3D" id="3.90.660.10">
    <property type="match status" value="1"/>
</dbReference>
<dbReference type="SUPFAM" id="SSF54373">
    <property type="entry name" value="FAD-linked reductases, C-terminal domain"/>
    <property type="match status" value="1"/>
</dbReference>
<evidence type="ECO:0000313" key="7">
    <source>
        <dbReference type="Proteomes" id="UP000240542"/>
    </source>
</evidence>
<evidence type="ECO:0000256" key="4">
    <source>
        <dbReference type="PIRSR" id="PIRSR601613-1"/>
    </source>
</evidence>
<gene>
    <name evidence="6" type="ORF">CLV63_13150</name>
</gene>
<protein>
    <submittedName>
        <fullName evidence="6">Monoamine oxidase</fullName>
    </submittedName>
</protein>
<dbReference type="RefSeq" id="WP_245929182.1">
    <property type="nucleotide sequence ID" value="NZ_PYGA01000031.1"/>
</dbReference>
<feature type="binding site" evidence="4">
    <location>
        <position position="228"/>
    </location>
    <ligand>
        <name>FAD</name>
        <dbReference type="ChEBI" id="CHEBI:57692"/>
    </ligand>
</feature>
<dbReference type="PROSITE" id="PS50206">
    <property type="entry name" value="RHODANESE_3"/>
    <property type="match status" value="1"/>
</dbReference>
<accession>A0A2P8CRA2</accession>
<keyword evidence="7" id="KW-1185">Reference proteome</keyword>
<comment type="cofactor">
    <cofactor evidence="1">
        <name>FAD</name>
        <dbReference type="ChEBI" id="CHEBI:57692"/>
    </cofactor>
</comment>
<keyword evidence="3" id="KW-0560">Oxidoreductase</keyword>
<dbReference type="Pfam" id="PF01593">
    <property type="entry name" value="Amino_oxidase"/>
    <property type="match status" value="1"/>
</dbReference>
<dbReference type="InterPro" id="IPR050703">
    <property type="entry name" value="Flavin_MAO"/>
</dbReference>
<dbReference type="PRINTS" id="PR00757">
    <property type="entry name" value="AMINEOXDASEF"/>
</dbReference>
<dbReference type="Proteomes" id="UP000240542">
    <property type="component" value="Unassembled WGS sequence"/>
</dbReference>
<dbReference type="InterPro" id="IPR036188">
    <property type="entry name" value="FAD/NAD-bd_sf"/>
</dbReference>
<dbReference type="SUPFAM" id="SSF51905">
    <property type="entry name" value="FAD/NAD(P)-binding domain"/>
    <property type="match status" value="1"/>
</dbReference>
<name>A0A2P8CRA2_9ACTN</name>
<dbReference type="AlphaFoldDB" id="A0A2P8CRA2"/>
<dbReference type="InterPro" id="IPR002937">
    <property type="entry name" value="Amino_oxidase"/>
</dbReference>
<feature type="binding site" evidence="4">
    <location>
        <position position="15"/>
    </location>
    <ligand>
        <name>FAD</name>
        <dbReference type="ChEBI" id="CHEBI:57692"/>
    </ligand>
</feature>
<feature type="binding site" evidence="4">
    <location>
        <position position="421"/>
    </location>
    <ligand>
        <name>FAD</name>
        <dbReference type="ChEBI" id="CHEBI:57692"/>
    </ligand>
</feature>
<dbReference type="InterPro" id="IPR001763">
    <property type="entry name" value="Rhodanese-like_dom"/>
</dbReference>
<dbReference type="PANTHER" id="PTHR43563:SF1">
    <property type="entry name" value="AMINE OXIDASE [FLAVIN-CONTAINING] B"/>
    <property type="match status" value="1"/>
</dbReference>
<evidence type="ECO:0000256" key="1">
    <source>
        <dbReference type="ARBA" id="ARBA00001974"/>
    </source>
</evidence>
<reference evidence="6 7" key="1">
    <citation type="submission" date="2018-03" db="EMBL/GenBank/DDBJ databases">
        <title>Genomic Encyclopedia of Archaeal and Bacterial Type Strains, Phase II (KMG-II): from individual species to whole genera.</title>
        <authorList>
            <person name="Goeker M."/>
        </authorList>
    </citation>
    <scope>NUCLEOTIDE SEQUENCE [LARGE SCALE GENOMIC DNA]</scope>
    <source>
        <strain evidence="6 7">DSM 45312</strain>
    </source>
</reference>